<keyword evidence="2 4" id="KW-0560">Oxidoreductase</keyword>
<feature type="domain" description="Ketoreductase" evidence="3">
    <location>
        <begin position="7"/>
        <end position="183"/>
    </location>
</feature>
<dbReference type="Gene3D" id="3.40.50.720">
    <property type="entry name" value="NAD(P)-binding Rossmann-like Domain"/>
    <property type="match status" value="1"/>
</dbReference>
<dbReference type="PROSITE" id="PS00061">
    <property type="entry name" value="ADH_SHORT"/>
    <property type="match status" value="1"/>
</dbReference>
<dbReference type="FunFam" id="3.40.50.720:FF:000173">
    <property type="entry name" value="3-oxoacyl-[acyl-carrier protein] reductase"/>
    <property type="match status" value="1"/>
</dbReference>
<dbReference type="CDD" id="cd05333">
    <property type="entry name" value="BKR_SDR_c"/>
    <property type="match status" value="1"/>
</dbReference>
<evidence type="ECO:0000256" key="1">
    <source>
        <dbReference type="ARBA" id="ARBA00006484"/>
    </source>
</evidence>
<evidence type="ECO:0000313" key="4">
    <source>
        <dbReference type="EMBL" id="CAJ0887067.1"/>
    </source>
</evidence>
<dbReference type="NCBIfam" id="NF009466">
    <property type="entry name" value="PRK12826.1-2"/>
    <property type="match status" value="1"/>
</dbReference>
<sequence>MFDLTGKTALVTGASGGIGKDIARALIGAGATVALSGTRREALESLAAEIGGTTHIVPCNLADREETEKLIPAAEAAMGGLDILINNAGVTRDMLFMRLKDEDWDTVLNINLTSAFRLSRAALRGMMKKRFGRIIGITSVVGVTGNPGQGNYAAAKAGMIGMSKSLAGEVASRGVTVNCIAPGFIESPMTDALTDAQKQAILTRVPAGRLGTGADIGAAVVYLSSVEAGYVTGQTLHVNGGMAMI</sequence>
<dbReference type="PRINTS" id="PR00080">
    <property type="entry name" value="SDRFAMILY"/>
</dbReference>
<dbReference type="PANTHER" id="PTHR42879:SF2">
    <property type="entry name" value="3-OXOACYL-[ACYL-CARRIER-PROTEIN] REDUCTASE FABG"/>
    <property type="match status" value="1"/>
</dbReference>
<dbReference type="AlphaFoldDB" id="A0AA48M608"/>
<dbReference type="EMBL" id="OY288114">
    <property type="protein sequence ID" value="CAJ0887067.1"/>
    <property type="molecule type" value="Genomic_DNA"/>
</dbReference>
<dbReference type="NCBIfam" id="TIGR01830">
    <property type="entry name" value="3oxo_ACP_reduc"/>
    <property type="match status" value="1"/>
</dbReference>
<dbReference type="SMART" id="SM00822">
    <property type="entry name" value="PKS_KR"/>
    <property type="match status" value="1"/>
</dbReference>
<dbReference type="PRINTS" id="PR00081">
    <property type="entry name" value="GDHRDH"/>
</dbReference>
<dbReference type="Pfam" id="PF13561">
    <property type="entry name" value="adh_short_C2"/>
    <property type="match status" value="1"/>
</dbReference>
<dbReference type="InterPro" id="IPR057326">
    <property type="entry name" value="KR_dom"/>
</dbReference>
<organism evidence="4">
    <name type="scientific">freshwater sediment metagenome</name>
    <dbReference type="NCBI Taxonomy" id="556182"/>
    <lineage>
        <taxon>unclassified sequences</taxon>
        <taxon>metagenomes</taxon>
        <taxon>ecological metagenomes</taxon>
    </lineage>
</organism>
<proteinExistence type="inferred from homology"/>
<accession>A0AA48M608</accession>
<dbReference type="GO" id="GO:0051287">
    <property type="term" value="F:NAD binding"/>
    <property type="evidence" value="ECO:0007669"/>
    <property type="project" value="InterPro"/>
</dbReference>
<gene>
    <name evidence="4" type="primary">fabG</name>
    <name evidence="4" type="ORF">AMST5_03764</name>
</gene>
<dbReference type="InterPro" id="IPR050259">
    <property type="entry name" value="SDR"/>
</dbReference>
<protein>
    <submittedName>
        <fullName evidence="4">3-oxoacyl-[acyl-carrier protein] reductase</fullName>
        <ecNumber evidence="4">1.1.1.100</ecNumber>
    </submittedName>
</protein>
<reference evidence="4" key="1">
    <citation type="submission" date="2023-07" db="EMBL/GenBank/DDBJ databases">
        <authorList>
            <person name="Pelsma A.J. K."/>
        </authorList>
    </citation>
    <scope>NUCLEOTIDE SEQUENCE</scope>
</reference>
<evidence type="ECO:0000259" key="3">
    <source>
        <dbReference type="SMART" id="SM00822"/>
    </source>
</evidence>
<comment type="similarity">
    <text evidence="1">Belongs to the short-chain dehydrogenases/reductases (SDR) family.</text>
</comment>
<dbReference type="GO" id="GO:0006633">
    <property type="term" value="P:fatty acid biosynthetic process"/>
    <property type="evidence" value="ECO:0007669"/>
    <property type="project" value="InterPro"/>
</dbReference>
<dbReference type="InterPro" id="IPR020904">
    <property type="entry name" value="Sc_DH/Rdtase_CS"/>
</dbReference>
<dbReference type="GO" id="GO:0004316">
    <property type="term" value="F:3-oxoacyl-[acyl-carrier-protein] reductase (NADPH) activity"/>
    <property type="evidence" value="ECO:0007669"/>
    <property type="project" value="UniProtKB-EC"/>
</dbReference>
<name>A0AA48M608_9ZZZZ</name>
<dbReference type="PANTHER" id="PTHR42879">
    <property type="entry name" value="3-OXOACYL-(ACYL-CARRIER-PROTEIN) REDUCTASE"/>
    <property type="match status" value="1"/>
</dbReference>
<dbReference type="InterPro" id="IPR011284">
    <property type="entry name" value="3oxo_ACP_reduc"/>
</dbReference>
<dbReference type="EC" id="1.1.1.100" evidence="4"/>
<evidence type="ECO:0000256" key="2">
    <source>
        <dbReference type="ARBA" id="ARBA00023002"/>
    </source>
</evidence>
<dbReference type="SUPFAM" id="SSF51735">
    <property type="entry name" value="NAD(P)-binding Rossmann-fold domains"/>
    <property type="match status" value="1"/>
</dbReference>
<dbReference type="InterPro" id="IPR036291">
    <property type="entry name" value="NAD(P)-bd_dom_sf"/>
</dbReference>
<dbReference type="InterPro" id="IPR002347">
    <property type="entry name" value="SDR_fam"/>
</dbReference>